<gene>
    <name evidence="1" type="ORF">LCGC14_1388290</name>
</gene>
<evidence type="ECO:0000313" key="1">
    <source>
        <dbReference type="EMBL" id="KKM75639.1"/>
    </source>
</evidence>
<protein>
    <submittedName>
        <fullName evidence="1">Uncharacterized protein</fullName>
    </submittedName>
</protein>
<comment type="caution">
    <text evidence="1">The sequence shown here is derived from an EMBL/GenBank/DDBJ whole genome shotgun (WGS) entry which is preliminary data.</text>
</comment>
<dbReference type="EMBL" id="LAZR01008941">
    <property type="protein sequence ID" value="KKM75639.1"/>
    <property type="molecule type" value="Genomic_DNA"/>
</dbReference>
<name>A0A0F9K0Q7_9ZZZZ</name>
<proteinExistence type="predicted"/>
<organism evidence="1">
    <name type="scientific">marine sediment metagenome</name>
    <dbReference type="NCBI Taxonomy" id="412755"/>
    <lineage>
        <taxon>unclassified sequences</taxon>
        <taxon>metagenomes</taxon>
        <taxon>ecological metagenomes</taxon>
    </lineage>
</organism>
<sequence>MKDLQFDKILIVPDTKDYEMIKIGERRSDDVIVLGVKDISLFCTFRKSTQNVVGA</sequence>
<dbReference type="AlphaFoldDB" id="A0A0F9K0Q7"/>
<accession>A0A0F9K0Q7</accession>
<reference evidence="1" key="1">
    <citation type="journal article" date="2015" name="Nature">
        <title>Complex archaea that bridge the gap between prokaryotes and eukaryotes.</title>
        <authorList>
            <person name="Spang A."/>
            <person name="Saw J.H."/>
            <person name="Jorgensen S.L."/>
            <person name="Zaremba-Niedzwiedzka K."/>
            <person name="Martijn J."/>
            <person name="Lind A.E."/>
            <person name="van Eijk R."/>
            <person name="Schleper C."/>
            <person name="Guy L."/>
            <person name="Ettema T.J."/>
        </authorList>
    </citation>
    <scope>NUCLEOTIDE SEQUENCE</scope>
</reference>